<dbReference type="CDD" id="cd04369">
    <property type="entry name" value="Bromodomain"/>
    <property type="match status" value="1"/>
</dbReference>
<feature type="compositionally biased region" description="Basic and acidic residues" evidence="3">
    <location>
        <begin position="472"/>
        <end position="481"/>
    </location>
</feature>
<feature type="region of interest" description="Disordered" evidence="3">
    <location>
        <begin position="1362"/>
        <end position="1429"/>
    </location>
</feature>
<gene>
    <name evidence="5" type="ORF">CVIRNUC_007036</name>
</gene>
<dbReference type="EMBL" id="CAUYUE010000009">
    <property type="protein sequence ID" value="CAK0783836.1"/>
    <property type="molecule type" value="Genomic_DNA"/>
</dbReference>
<feature type="compositionally biased region" description="Pro residues" evidence="3">
    <location>
        <begin position="52"/>
        <end position="62"/>
    </location>
</feature>
<feature type="region of interest" description="Disordered" evidence="3">
    <location>
        <begin position="847"/>
        <end position="872"/>
    </location>
</feature>
<keyword evidence="1 2" id="KW-0103">Bromodomain</keyword>
<dbReference type="GO" id="GO:0003723">
    <property type="term" value="F:RNA binding"/>
    <property type="evidence" value="ECO:0007669"/>
    <property type="project" value="TreeGrafter"/>
</dbReference>
<evidence type="ECO:0000313" key="6">
    <source>
        <dbReference type="Proteomes" id="UP001314263"/>
    </source>
</evidence>
<dbReference type="PANTHER" id="PTHR23148">
    <property type="entry name" value="SERINE/ARGININE REGULATED NUCLEAR MATRIX PROTEIN"/>
    <property type="match status" value="1"/>
</dbReference>
<dbReference type="Pfam" id="PF00439">
    <property type="entry name" value="Bromodomain"/>
    <property type="match status" value="1"/>
</dbReference>
<dbReference type="Gene3D" id="1.20.920.10">
    <property type="entry name" value="Bromodomain-like"/>
    <property type="match status" value="1"/>
</dbReference>
<accession>A0AAV1IAD8</accession>
<evidence type="ECO:0000256" key="3">
    <source>
        <dbReference type="SAM" id="MobiDB-lite"/>
    </source>
</evidence>
<feature type="compositionally biased region" description="Pro residues" evidence="3">
    <location>
        <begin position="117"/>
        <end position="130"/>
    </location>
</feature>
<dbReference type="PROSITE" id="PS50014">
    <property type="entry name" value="BROMODOMAIN_2"/>
    <property type="match status" value="1"/>
</dbReference>
<comment type="caution">
    <text evidence="5">The sequence shown here is derived from an EMBL/GenBank/DDBJ whole genome shotgun (WGS) entry which is preliminary data.</text>
</comment>
<proteinExistence type="predicted"/>
<feature type="region of interest" description="Disordered" evidence="3">
    <location>
        <begin position="1170"/>
        <end position="1264"/>
    </location>
</feature>
<feature type="compositionally biased region" description="Basic and acidic residues" evidence="3">
    <location>
        <begin position="527"/>
        <end position="647"/>
    </location>
</feature>
<evidence type="ECO:0000259" key="4">
    <source>
        <dbReference type="PROSITE" id="PS50014"/>
    </source>
</evidence>
<feature type="compositionally biased region" description="Low complexity" evidence="3">
    <location>
        <begin position="105"/>
        <end position="116"/>
    </location>
</feature>
<feature type="region of interest" description="Disordered" evidence="3">
    <location>
        <begin position="1302"/>
        <end position="1347"/>
    </location>
</feature>
<feature type="region of interest" description="Disordered" evidence="3">
    <location>
        <begin position="268"/>
        <end position="677"/>
    </location>
</feature>
<feature type="compositionally biased region" description="Acidic residues" evidence="3">
    <location>
        <begin position="1400"/>
        <end position="1409"/>
    </location>
</feature>
<reference evidence="5 6" key="1">
    <citation type="submission" date="2023-10" db="EMBL/GenBank/DDBJ databases">
        <authorList>
            <person name="Maclean D."/>
            <person name="Macfadyen A."/>
        </authorList>
    </citation>
    <scope>NUCLEOTIDE SEQUENCE [LARGE SCALE GENOMIC DNA]</scope>
</reference>
<feature type="compositionally biased region" description="Basic and acidic residues" evidence="3">
    <location>
        <begin position="14"/>
        <end position="42"/>
    </location>
</feature>
<protein>
    <recommendedName>
        <fullName evidence="4">Bromo domain-containing protein</fullName>
    </recommendedName>
</protein>
<dbReference type="SMART" id="SM00297">
    <property type="entry name" value="BROMO"/>
    <property type="match status" value="1"/>
</dbReference>
<sequence>MEGRPPGHFPGRNPRMEGRFRDGPFRDGGRGRPHDGRYDRPHNMHVQSRPDFMPPLGQPFPDPHWAHGPPTVPHPSMGPYPGHGHGPPMGVPTGPVPPPAPHYDPWLPQGPAAGPGLRPPPRYDAPPPVQPVWGTGMGLPQMPMGEPQQPMQEYQALQPPLQGQSGPHPWHQQQQQQEQEEQPPLPPPEPEAPPPPPDAQPADAGGVQDMQQPGPLLLPNQGEAGSQPEGAPALATPAADGSIPVVEMAHLALQPNVAGALQRVRDASLPPLQPSPAPALAAAAEAAAQGTPRTPGPFKMEIKSKVAMPSPLQKNALRSLRGNPSMVGNVLRRGLSSLAPKGAGEDAPSSLPAGEHEPVLGASRATQEESARRPDAGRSLPPWLAGVAHTTAEQAQSLPERVDAGSAVLQLAADKPPAAEPEGTPAGSKAAMRSAPGQADGLVRNRDTLLPGSRPAEGLRPSQEAARNGFRRGSESPRSERSTSSFSRSSSSTAGSSRSSDSRSSADSSRSRHSSMSPRSRERPHRRSPDRLRSRWRDTRYRDSSRERPGYRDRDRGRDWDRSRGRDRDSNRLRQRDASRDRHRERYSDRYSVDRHHRELDCFRDRSHRSYEPSRRRDDRGTPERAKRSSERVHAKSHHPTEEEPQAKARLSGTPEEGKQPPLPPPDEADAEQAEAQAALQQEALLIQQMNQSIKARIGKMAAGLGINFEALPQADARGLPPLLFAQAFPSPPDFSGWDAADAALAELTEEGERGAAAQSADALANLQLGPQPLPYEDREQPEEFVIPLIVPWSPPRKPPADPRPRPEPGEVPIEAPPMALALPMFAVFPENEDKAWDEDSILSWSDTPRRHGATDEATSAPFAPGPDDALQAPAAPQHELMVQEDRRDWAEEQMAQGAGPHTAARDDAAARLRAFEDISADVEEWSWIERRRDGGAIQLNASRHSLQDLALFAREGKRGVCPGASVHRRSDGLWIPLTERGFAAKELEWVQEQDVPDLDSQDNGCPIIAAVTQAEGMSEEALACWMDSVPAAGQAGPPTQDQADEAHERRKVQPNLDLEGAEAGSSSSESTQLWFDSFAVHEDGGVAAARARAEANAAAAEEEYAKKHAGAVAGQEGRRVWGPKPPPQHAARLYAELVLAAVGQADGRTLVAQLINDALKRVQTERQDELKARREARQAQQAKHAAQQAERAAKHAAKPVTKSQQLEASRAAAQPLEGKISQQQQQQGAEQRHQQEPPAANGKAEPHALRTEQAAEEGKASQKASAVLQDAAALKRQEKILSAGNIPDNVRLELSAQNVAPSAADGAPGKPAAAAEEPKGSTAGKAGKAGAPKRKRLQLDDSTDDEELAAVRGVKAAVLPGSAAKGKQTTPAKAAKRANDANPGEAARGHAFVRRDSEPNEGNEDDAEREARKMREAAEKAQENSRQEAMKNAMKDAIRKLIQFDARELDKLFLKPVTLDGYTDVIKKPICLMDIGTKHQKEQRYPLNREGFDLIKEDLRLMCDNCHTYNKGNKECEESADMMWAEAAKQLDIFYKKALNDIASLMSGHRTR</sequence>
<dbReference type="Proteomes" id="UP001314263">
    <property type="component" value="Unassembled WGS sequence"/>
</dbReference>
<feature type="compositionally biased region" description="Low complexity" evidence="3">
    <location>
        <begin position="278"/>
        <end position="289"/>
    </location>
</feature>
<dbReference type="InterPro" id="IPR036427">
    <property type="entry name" value="Bromodomain-like_sf"/>
</dbReference>
<organism evidence="5 6">
    <name type="scientific">Coccomyxa viridis</name>
    <dbReference type="NCBI Taxonomy" id="1274662"/>
    <lineage>
        <taxon>Eukaryota</taxon>
        <taxon>Viridiplantae</taxon>
        <taxon>Chlorophyta</taxon>
        <taxon>core chlorophytes</taxon>
        <taxon>Trebouxiophyceae</taxon>
        <taxon>Trebouxiophyceae incertae sedis</taxon>
        <taxon>Coccomyxaceae</taxon>
        <taxon>Coccomyxa</taxon>
    </lineage>
</organism>
<feature type="region of interest" description="Disordered" evidence="3">
    <location>
        <begin position="1"/>
        <end position="238"/>
    </location>
</feature>
<keyword evidence="6" id="KW-1185">Reference proteome</keyword>
<feature type="compositionally biased region" description="Pro residues" evidence="3">
    <location>
        <begin position="183"/>
        <end position="199"/>
    </location>
</feature>
<feature type="compositionally biased region" description="Low complexity" evidence="3">
    <location>
        <begin position="482"/>
        <end position="518"/>
    </location>
</feature>
<feature type="compositionally biased region" description="Low complexity" evidence="3">
    <location>
        <begin position="1179"/>
        <end position="1191"/>
    </location>
</feature>
<name>A0AAV1IAD8_9CHLO</name>
<feature type="region of interest" description="Disordered" evidence="3">
    <location>
        <begin position="791"/>
        <end position="814"/>
    </location>
</feature>
<feature type="compositionally biased region" description="Low complexity" evidence="3">
    <location>
        <begin position="1302"/>
        <end position="1331"/>
    </location>
</feature>
<feature type="domain" description="Bromo" evidence="4">
    <location>
        <begin position="1446"/>
        <end position="1518"/>
    </location>
</feature>
<dbReference type="GO" id="GO:0048024">
    <property type="term" value="P:regulation of mRNA splicing, via spliceosome"/>
    <property type="evidence" value="ECO:0007669"/>
    <property type="project" value="TreeGrafter"/>
</dbReference>
<dbReference type="InterPro" id="IPR052225">
    <property type="entry name" value="Ser/Arg_repetitive_matrix"/>
</dbReference>
<feature type="compositionally biased region" description="Basic and acidic residues" evidence="3">
    <location>
        <begin position="799"/>
        <end position="809"/>
    </location>
</feature>
<evidence type="ECO:0000256" key="1">
    <source>
        <dbReference type="ARBA" id="ARBA00023117"/>
    </source>
</evidence>
<feature type="compositionally biased region" description="Low complexity" evidence="3">
    <location>
        <begin position="138"/>
        <end position="153"/>
    </location>
</feature>
<dbReference type="GO" id="GO:0005681">
    <property type="term" value="C:spliceosomal complex"/>
    <property type="evidence" value="ECO:0007669"/>
    <property type="project" value="TreeGrafter"/>
</dbReference>
<feature type="compositionally biased region" description="Basic and acidic residues" evidence="3">
    <location>
        <begin position="366"/>
        <end position="376"/>
    </location>
</feature>
<dbReference type="InterPro" id="IPR001487">
    <property type="entry name" value="Bromodomain"/>
</dbReference>
<evidence type="ECO:0000313" key="5">
    <source>
        <dbReference type="EMBL" id="CAK0783836.1"/>
    </source>
</evidence>
<dbReference type="PANTHER" id="PTHR23148:SF0">
    <property type="entry name" value="SERINE_ARGININE REPETITIVE MATRIX PROTEIN 1"/>
    <property type="match status" value="1"/>
</dbReference>
<feature type="compositionally biased region" description="Basic and acidic residues" evidence="3">
    <location>
        <begin position="1410"/>
        <end position="1429"/>
    </location>
</feature>
<dbReference type="SUPFAM" id="SSF47370">
    <property type="entry name" value="Bromodomain"/>
    <property type="match status" value="1"/>
</dbReference>
<evidence type="ECO:0000256" key="2">
    <source>
        <dbReference type="PROSITE-ProRule" id="PRU00035"/>
    </source>
</evidence>
<feature type="region of interest" description="Disordered" evidence="3">
    <location>
        <begin position="1031"/>
        <end position="1051"/>
    </location>
</feature>